<dbReference type="GO" id="GO:0006109">
    <property type="term" value="P:regulation of carbohydrate metabolic process"/>
    <property type="evidence" value="ECO:0007669"/>
    <property type="project" value="InterPro"/>
</dbReference>
<dbReference type="CDD" id="cd01918">
    <property type="entry name" value="HprK_C"/>
    <property type="match status" value="1"/>
</dbReference>
<dbReference type="InterPro" id="IPR011104">
    <property type="entry name" value="Hpr_kin/Pase_C"/>
</dbReference>
<accession>A0A386UNJ6</accession>
<proteinExistence type="predicted"/>
<dbReference type="GO" id="GO:0000155">
    <property type="term" value="F:phosphorelay sensor kinase activity"/>
    <property type="evidence" value="ECO:0007669"/>
    <property type="project" value="InterPro"/>
</dbReference>
<dbReference type="Proteomes" id="UP000272010">
    <property type="component" value="Chromosome"/>
</dbReference>
<dbReference type="Pfam" id="PF07475">
    <property type="entry name" value="Hpr_kinase_C"/>
    <property type="match status" value="1"/>
</dbReference>
<dbReference type="Gene3D" id="3.40.50.300">
    <property type="entry name" value="P-loop containing nucleotide triphosphate hydrolases"/>
    <property type="match status" value="1"/>
</dbReference>
<feature type="domain" description="HPr kinase/phosphorylase C-terminal" evidence="1">
    <location>
        <begin position="7"/>
        <end position="81"/>
    </location>
</feature>
<sequence>MDDQPVIMLHASCVAFQGRGLLILGASGAGKSGLALEMMAFGCALVADDRVLVRRESDRILADCPPAILGRIEARGVGILSADPAEPVPLALAVDLDQDEPDRLPVHRKLDLAGLHLPLVLGRGRVHLAPVLLQYLKSGRWDRDRP</sequence>
<keyword evidence="2" id="KW-0418">Kinase</keyword>
<reference evidence="3" key="1">
    <citation type="submission" date="2018-07" db="EMBL/GenBank/DDBJ databases">
        <title>Genome Structure of the Opportunistic Pathogen Paracoccus yeei (Alphaproteobacteria) and Identification of Putative Virulence Factors.</title>
        <authorList>
            <person name="Lasek R."/>
            <person name="Szuplewska M."/>
            <person name="Mitura M."/>
            <person name="Decewicz P."/>
            <person name="Chmielowska C."/>
            <person name="Pawlot A."/>
            <person name="Sentkowska D."/>
            <person name="Czarnecki J."/>
            <person name="Bartosik D."/>
        </authorList>
    </citation>
    <scope>NUCLEOTIDE SEQUENCE [LARGE SCALE GENOMIC DNA]</scope>
    <source>
        <strain evidence="3">CCUG 32053</strain>
    </source>
</reference>
<dbReference type="SUPFAM" id="SSF53795">
    <property type="entry name" value="PEP carboxykinase-like"/>
    <property type="match status" value="1"/>
</dbReference>
<dbReference type="RefSeq" id="WP_233577641.1">
    <property type="nucleotide sequence ID" value="NZ_CP031078.1"/>
</dbReference>
<evidence type="ECO:0000313" key="3">
    <source>
        <dbReference type="Proteomes" id="UP000272010"/>
    </source>
</evidence>
<gene>
    <name evidence="2" type="ORF">PY32053_02076</name>
</gene>
<dbReference type="InterPro" id="IPR027417">
    <property type="entry name" value="P-loop_NTPase"/>
</dbReference>
<evidence type="ECO:0000313" key="2">
    <source>
        <dbReference type="EMBL" id="AYF01690.1"/>
    </source>
</evidence>
<protein>
    <submittedName>
        <fullName evidence="2">Serine kinase</fullName>
    </submittedName>
</protein>
<evidence type="ECO:0000259" key="1">
    <source>
        <dbReference type="Pfam" id="PF07475"/>
    </source>
</evidence>
<dbReference type="GO" id="GO:0005524">
    <property type="term" value="F:ATP binding"/>
    <property type="evidence" value="ECO:0007669"/>
    <property type="project" value="InterPro"/>
</dbReference>
<keyword evidence="2" id="KW-0808">Transferase</keyword>
<dbReference type="EMBL" id="CP031078">
    <property type="protein sequence ID" value="AYF01690.1"/>
    <property type="molecule type" value="Genomic_DNA"/>
</dbReference>
<organism evidence="2 3">
    <name type="scientific">Paracoccus yeei</name>
    <dbReference type="NCBI Taxonomy" id="147645"/>
    <lineage>
        <taxon>Bacteria</taxon>
        <taxon>Pseudomonadati</taxon>
        <taxon>Pseudomonadota</taxon>
        <taxon>Alphaproteobacteria</taxon>
        <taxon>Rhodobacterales</taxon>
        <taxon>Paracoccaceae</taxon>
        <taxon>Paracoccus</taxon>
    </lineage>
</organism>
<dbReference type="AlphaFoldDB" id="A0A386UNJ6"/>
<name>A0A386UNJ6_9RHOB</name>